<name>F8AZT0_9ACTN</name>
<comment type="catalytic activity">
    <reaction evidence="2">
        <text>2 a mycocerosyl-[mycocerosic acid synthase] + a phenolphthiocerol = a dimycocerosyl phenolphthiocerol + 2 holo-[mycocerosic acid synthase].</text>
        <dbReference type="EC" id="2.3.1.282"/>
    </reaction>
</comment>
<gene>
    <name evidence="13" type="ordered locus">FsymDg_2299</name>
</gene>
<comment type="catalytic activity">
    <reaction evidence="3">
        <text>2 a mycocerosyl-[mycocerosic acid synthase] + a phthiodiolone = a dimycocerosyl phthiodiolone + 2 holo-[mycocerosic acid synthase].</text>
        <dbReference type="EC" id="2.3.1.282"/>
    </reaction>
</comment>
<evidence type="ECO:0000256" key="11">
    <source>
        <dbReference type="ARBA" id="ARBA00033407"/>
    </source>
</evidence>
<organism evidence="13 14">
    <name type="scientific">Candidatus Protofrankia datiscae</name>
    <dbReference type="NCBI Taxonomy" id="2716812"/>
    <lineage>
        <taxon>Bacteria</taxon>
        <taxon>Bacillati</taxon>
        <taxon>Actinomycetota</taxon>
        <taxon>Actinomycetes</taxon>
        <taxon>Frankiales</taxon>
        <taxon>Frankiaceae</taxon>
        <taxon>Protofrankia</taxon>
    </lineage>
</organism>
<evidence type="ECO:0000256" key="4">
    <source>
        <dbReference type="ARBA" id="ARBA00006558"/>
    </source>
</evidence>
<evidence type="ECO:0000259" key="12">
    <source>
        <dbReference type="Pfam" id="PF16911"/>
    </source>
</evidence>
<sequence length="421" mass="44340">MRHGTYTGRSVSVEGALDPSALGAAFTALQRAYPVTTARIGEDAAGRGYLLRPGDVAPAGIWESHGDPDVVRVPAEPMNPATQLAYLDLVLGGAARSRVTLFVHHSIADAGHGVELFSRLWDYYTDHVDTGTITVVPHDYPQSLEWYAAARGIVRDSVSGFEDMMRPLPSEAKTLPCDNGAVATSALARPRRTRLDQKATARIIRLSRHQGITVNALVTAALLRAYAAEFPGAAGDPVPVGCLYPVDMRSRLSPSIAAAAGTNMAGLAAFTADIDVSSGVAELAQRISARLRHDLAGGIVQQSVLHFPDFFGTTRTHSLASHVAVTNPGMIPDFRTPAHLGLTDYEIVYLSAHPRPSAGASAAVTFLMYTFAGRLTIGLLGGGTDADRLLMAARKEPIALSAASTGAYSRSAMASAGTAGW</sequence>
<dbReference type="eggNOG" id="COG1020">
    <property type="taxonomic scope" value="Bacteria"/>
</dbReference>
<evidence type="ECO:0000256" key="1">
    <source>
        <dbReference type="ARBA" id="ARBA00000026"/>
    </source>
</evidence>
<proteinExistence type="inferred from homology"/>
<accession>F8AZT0</accession>
<evidence type="ECO:0000256" key="5">
    <source>
        <dbReference type="ARBA" id="ARBA00012866"/>
    </source>
</evidence>
<evidence type="ECO:0000256" key="7">
    <source>
        <dbReference type="ARBA" id="ARBA00022679"/>
    </source>
</evidence>
<keyword evidence="7 13" id="KW-0808">Transferase</keyword>
<dbReference type="Pfam" id="PF16911">
    <property type="entry name" value="PapA_C"/>
    <property type="match status" value="1"/>
</dbReference>
<dbReference type="InterPro" id="IPR031641">
    <property type="entry name" value="PapA_C"/>
</dbReference>
<dbReference type="Gene3D" id="3.30.559.10">
    <property type="entry name" value="Chloramphenicol acetyltransferase-like domain"/>
    <property type="match status" value="1"/>
</dbReference>
<evidence type="ECO:0000313" key="13">
    <source>
        <dbReference type="EMBL" id="AEH09693.1"/>
    </source>
</evidence>
<reference evidence="13 14" key="1">
    <citation type="submission" date="2011-05" db="EMBL/GenBank/DDBJ databases">
        <title>Complete sequence of chromosome of Frankia symbiont of Datisca glomerata.</title>
        <authorList>
            <consortium name="US DOE Joint Genome Institute"/>
            <person name="Lucas S."/>
            <person name="Han J."/>
            <person name="Lapidus A."/>
            <person name="Cheng J.-F."/>
            <person name="Goodwin L."/>
            <person name="Pitluck S."/>
            <person name="Peters L."/>
            <person name="Mikhailova N."/>
            <person name="Chertkov O."/>
            <person name="Teshima H."/>
            <person name="Han C."/>
            <person name="Tapia R."/>
            <person name="Land M."/>
            <person name="Hauser L."/>
            <person name="Kyrpides N."/>
            <person name="Ivanova N."/>
            <person name="Pagani I."/>
            <person name="Berry A."/>
            <person name="Pawlowski K."/>
            <person name="Persson T."/>
            <person name="Vanden Heuvel B."/>
            <person name="Benson D."/>
            <person name="Woyke T."/>
        </authorList>
    </citation>
    <scope>NUCLEOTIDE SEQUENCE [LARGE SCALE GENOMIC DNA]</scope>
    <source>
        <strain evidence="14">4085684</strain>
    </source>
</reference>
<evidence type="ECO:0000256" key="3">
    <source>
        <dbReference type="ARBA" id="ARBA00001907"/>
    </source>
</evidence>
<dbReference type="EMBL" id="CP002801">
    <property type="protein sequence ID" value="AEH09693.1"/>
    <property type="molecule type" value="Genomic_DNA"/>
</dbReference>
<dbReference type="GO" id="GO:0016746">
    <property type="term" value="F:acyltransferase activity"/>
    <property type="evidence" value="ECO:0007669"/>
    <property type="project" value="UniProtKB-KW"/>
</dbReference>
<comment type="catalytic activity">
    <reaction evidence="1">
        <text>2 a mycocerosyl-[mycocerosic acid synthase] + a phthiocerol = a dimycocerosyl phthiocerol + 2 holo-[mycocerosic acid synthase].</text>
        <dbReference type="EC" id="2.3.1.282"/>
    </reaction>
</comment>
<dbReference type="Gene3D" id="3.30.559.30">
    <property type="entry name" value="Nonribosomal peptide synthetase, condensation domain"/>
    <property type="match status" value="1"/>
</dbReference>
<evidence type="ECO:0000256" key="10">
    <source>
        <dbReference type="ARBA" id="ARBA00032317"/>
    </source>
</evidence>
<evidence type="ECO:0000256" key="6">
    <source>
        <dbReference type="ARBA" id="ARBA00013449"/>
    </source>
</evidence>
<dbReference type="KEGG" id="fsy:FsymDg_2299"/>
<keyword evidence="14" id="KW-1185">Reference proteome</keyword>
<keyword evidence="8 13" id="KW-0012">Acyltransferase</keyword>
<dbReference type="NCBIfam" id="NF006787">
    <property type="entry name" value="PRK09294.1-1"/>
    <property type="match status" value="1"/>
</dbReference>
<protein>
    <recommendedName>
        <fullName evidence="6">Phthiocerol/phthiodiolone dimycocerosyl transferase</fullName>
        <ecNumber evidence="5">2.3.1.282</ecNumber>
    </recommendedName>
    <alternativeName>
        <fullName evidence="11">Acyltransferase PapA5</fullName>
    </alternativeName>
    <alternativeName>
        <fullName evidence="9">Phthiocerol/phthiodiolone O-acyltransferase</fullName>
    </alternativeName>
    <alternativeName>
        <fullName evidence="10">Polyketide synthase-associated protein A5</fullName>
    </alternativeName>
</protein>
<evidence type="ECO:0000256" key="8">
    <source>
        <dbReference type="ARBA" id="ARBA00023315"/>
    </source>
</evidence>
<dbReference type="EC" id="2.3.1.282" evidence="5"/>
<dbReference type="HOGENOM" id="CLU_050374_0_0_11"/>
<dbReference type="SUPFAM" id="SSF52777">
    <property type="entry name" value="CoA-dependent acyltransferases"/>
    <property type="match status" value="2"/>
</dbReference>
<dbReference type="Proteomes" id="UP000001549">
    <property type="component" value="Chromosome"/>
</dbReference>
<evidence type="ECO:0000256" key="2">
    <source>
        <dbReference type="ARBA" id="ARBA00000625"/>
    </source>
</evidence>
<comment type="similarity">
    <text evidence="4">Belongs to the acyltransferase PapA5 family.</text>
</comment>
<evidence type="ECO:0000313" key="14">
    <source>
        <dbReference type="Proteomes" id="UP000001549"/>
    </source>
</evidence>
<dbReference type="AlphaFoldDB" id="F8AZT0"/>
<dbReference type="STRING" id="656024.FsymDg_2299"/>
<feature type="domain" description="Phthiocerol/phthiodiolone dimycocerosyl transferase C-terminal" evidence="12">
    <location>
        <begin position="186"/>
        <end position="379"/>
    </location>
</feature>
<evidence type="ECO:0000256" key="9">
    <source>
        <dbReference type="ARBA" id="ARBA00030465"/>
    </source>
</evidence>
<dbReference type="InterPro" id="IPR023213">
    <property type="entry name" value="CAT-like_dom_sf"/>
</dbReference>